<feature type="compositionally biased region" description="Pro residues" evidence="10">
    <location>
        <begin position="129"/>
        <end position="146"/>
    </location>
</feature>
<comment type="catalytic activity">
    <reaction evidence="8">
        <text>L-threonyl-[protein] + ATP = O-phospho-L-threonyl-[protein] + ADP + H(+)</text>
        <dbReference type="Rhea" id="RHEA:46608"/>
        <dbReference type="Rhea" id="RHEA-COMP:11060"/>
        <dbReference type="Rhea" id="RHEA-COMP:11605"/>
        <dbReference type="ChEBI" id="CHEBI:15378"/>
        <dbReference type="ChEBI" id="CHEBI:30013"/>
        <dbReference type="ChEBI" id="CHEBI:30616"/>
        <dbReference type="ChEBI" id="CHEBI:61977"/>
        <dbReference type="ChEBI" id="CHEBI:456216"/>
        <dbReference type="EC" id="2.7.11.1"/>
    </reaction>
</comment>
<evidence type="ECO:0000313" key="15">
    <source>
        <dbReference type="Proteomes" id="UP000811609"/>
    </source>
</evidence>
<comment type="caution">
    <text evidence="14">The sequence shown here is derived from an EMBL/GenBank/DDBJ whole genome shotgun (WGS) entry which is preliminary data.</text>
</comment>
<evidence type="ECO:0000259" key="12">
    <source>
        <dbReference type="PROSITE" id="PS50011"/>
    </source>
</evidence>
<evidence type="ECO:0000256" key="3">
    <source>
        <dbReference type="ARBA" id="ARBA00022679"/>
    </source>
</evidence>
<dbReference type="AlphaFoldDB" id="A0A8T1PQC9"/>
<dbReference type="EMBL" id="CM031817">
    <property type="protein sequence ID" value="KAG6642520.1"/>
    <property type="molecule type" value="Genomic_DNA"/>
</dbReference>
<dbReference type="FunFam" id="1.10.510.10:FF:001023">
    <property type="entry name" value="Os07g0541700 protein"/>
    <property type="match status" value="1"/>
</dbReference>
<keyword evidence="11" id="KW-0812">Transmembrane</keyword>
<evidence type="ECO:0000259" key="13">
    <source>
        <dbReference type="PROSITE" id="PS51473"/>
    </source>
</evidence>
<evidence type="ECO:0000256" key="11">
    <source>
        <dbReference type="SAM" id="Phobius"/>
    </source>
</evidence>
<accession>A0A8T1PQC9</accession>
<organism evidence="14 15">
    <name type="scientific">Carya illinoinensis</name>
    <name type="common">Pecan</name>
    <dbReference type="NCBI Taxonomy" id="32201"/>
    <lineage>
        <taxon>Eukaryota</taxon>
        <taxon>Viridiplantae</taxon>
        <taxon>Streptophyta</taxon>
        <taxon>Embryophyta</taxon>
        <taxon>Tracheophyta</taxon>
        <taxon>Spermatophyta</taxon>
        <taxon>Magnoliopsida</taxon>
        <taxon>eudicotyledons</taxon>
        <taxon>Gunneridae</taxon>
        <taxon>Pentapetalae</taxon>
        <taxon>rosids</taxon>
        <taxon>fabids</taxon>
        <taxon>Fagales</taxon>
        <taxon>Juglandaceae</taxon>
        <taxon>Carya</taxon>
    </lineage>
</organism>
<evidence type="ECO:0000256" key="7">
    <source>
        <dbReference type="ARBA" id="ARBA00023170"/>
    </source>
</evidence>
<dbReference type="Pfam" id="PF01657">
    <property type="entry name" value="Stress-antifung"/>
    <property type="match status" value="1"/>
</dbReference>
<keyword evidence="3" id="KW-0808">Transferase</keyword>
<keyword evidence="11" id="KW-0472">Membrane</keyword>
<dbReference type="PROSITE" id="PS51473">
    <property type="entry name" value="GNK2"/>
    <property type="match status" value="1"/>
</dbReference>
<evidence type="ECO:0000256" key="6">
    <source>
        <dbReference type="ARBA" id="ARBA00022840"/>
    </source>
</evidence>
<keyword evidence="11" id="KW-1133">Transmembrane helix</keyword>
<keyword evidence="7" id="KW-0675">Receptor</keyword>
<evidence type="ECO:0000256" key="8">
    <source>
        <dbReference type="ARBA" id="ARBA00047899"/>
    </source>
</evidence>
<evidence type="ECO:0000256" key="10">
    <source>
        <dbReference type="SAM" id="MobiDB-lite"/>
    </source>
</evidence>
<dbReference type="InterPro" id="IPR002902">
    <property type="entry name" value="GNK2"/>
</dbReference>
<feature type="domain" description="Protein kinase" evidence="12">
    <location>
        <begin position="219"/>
        <end position="477"/>
    </location>
</feature>
<dbReference type="InterPro" id="IPR001245">
    <property type="entry name" value="Ser-Thr/Tyr_kinase_cat_dom"/>
</dbReference>
<reference evidence="14" key="1">
    <citation type="submission" date="2020-12" db="EMBL/GenBank/DDBJ databases">
        <title>WGS assembly of Carya illinoinensis cv. Pawnee.</title>
        <authorList>
            <person name="Platts A."/>
            <person name="Shu S."/>
            <person name="Wright S."/>
            <person name="Barry K."/>
            <person name="Edger P."/>
            <person name="Pires J.C."/>
            <person name="Schmutz J."/>
        </authorList>
    </citation>
    <scope>NUCLEOTIDE SEQUENCE</scope>
    <source>
        <tissue evidence="14">Leaf</tissue>
    </source>
</reference>
<dbReference type="Proteomes" id="UP000811609">
    <property type="component" value="Chromosome 9"/>
</dbReference>
<sequence length="533" mass="59271">MSSNTKIDYGFYNFTAGENYDKVNTIALCKGDVTPDVCRGCINSTSQDLLQSCPNQKEAIMWCGSGECTVRHSKQCTPDLNSWTATTALLRLVGCTSYCCNGRKVGGVFVTPSCYLRYETYSFYDPAAESPPPSPPPPQPAPPPPNSSVGKESNSSRTTVGIMASDVVSVVLIFCMSCFYLFYLRVKKPREKLKSVDEIINSDSLQFDIRTIKVATDNFSAANKLGQGGFALPNGQEIAVKRLSKAPQQGDLEFKNEVKLLATLQHRNLVRLLRFCLEGKERLLIYEFVLNASLEKFIFDPNKSALLNWEMHQKIIEGITRGLLYLHEDSNILLDADMNLKISDVGTARLFVPDQTQGKTSRIVGTYGYMPSEYVIREQFSVKSDVFSFGVLVLEIVSGKTNNYSLQGENEVGGLLSYAWKNWREETTSNLVDATLKDRSTTQIMRCIHIGLLCVQQNVTDRPTMATVVLMFNSHFITLPVPTRPGFLIHSTRSDVSSQSENMRVGIRRLDRHGSSAIQGSINEASISELDGR</sequence>
<comment type="catalytic activity">
    <reaction evidence="9">
        <text>L-seryl-[protein] + ATP = O-phospho-L-seryl-[protein] + ADP + H(+)</text>
        <dbReference type="Rhea" id="RHEA:17989"/>
        <dbReference type="Rhea" id="RHEA-COMP:9863"/>
        <dbReference type="Rhea" id="RHEA-COMP:11604"/>
        <dbReference type="ChEBI" id="CHEBI:15378"/>
        <dbReference type="ChEBI" id="CHEBI:29999"/>
        <dbReference type="ChEBI" id="CHEBI:30616"/>
        <dbReference type="ChEBI" id="CHEBI:83421"/>
        <dbReference type="ChEBI" id="CHEBI:456216"/>
        <dbReference type="EC" id="2.7.11.1"/>
    </reaction>
</comment>
<dbReference type="PROSITE" id="PS50011">
    <property type="entry name" value="PROTEIN_KINASE_DOM"/>
    <property type="match status" value="1"/>
</dbReference>
<evidence type="ECO:0000313" key="14">
    <source>
        <dbReference type="EMBL" id="KAG6642520.1"/>
    </source>
</evidence>
<dbReference type="CDD" id="cd23509">
    <property type="entry name" value="Gnk2-like"/>
    <property type="match status" value="1"/>
</dbReference>
<evidence type="ECO:0000256" key="1">
    <source>
        <dbReference type="ARBA" id="ARBA00012513"/>
    </source>
</evidence>
<dbReference type="Pfam" id="PF07714">
    <property type="entry name" value="PK_Tyr_Ser-Thr"/>
    <property type="match status" value="1"/>
</dbReference>
<dbReference type="EC" id="2.7.11.1" evidence="1"/>
<feature type="region of interest" description="Disordered" evidence="10">
    <location>
        <begin position="127"/>
        <end position="155"/>
    </location>
</feature>
<name>A0A8T1PQC9_CARIL</name>
<dbReference type="GO" id="GO:0005886">
    <property type="term" value="C:plasma membrane"/>
    <property type="evidence" value="ECO:0007669"/>
    <property type="project" value="TreeGrafter"/>
</dbReference>
<dbReference type="InterPro" id="IPR000719">
    <property type="entry name" value="Prot_kinase_dom"/>
</dbReference>
<proteinExistence type="predicted"/>
<evidence type="ECO:0000256" key="4">
    <source>
        <dbReference type="ARBA" id="ARBA00022741"/>
    </source>
</evidence>
<evidence type="ECO:0000256" key="5">
    <source>
        <dbReference type="ARBA" id="ARBA00022777"/>
    </source>
</evidence>
<keyword evidence="15" id="KW-1185">Reference proteome</keyword>
<evidence type="ECO:0000256" key="9">
    <source>
        <dbReference type="ARBA" id="ARBA00048679"/>
    </source>
</evidence>
<dbReference type="PANTHER" id="PTHR27002">
    <property type="entry name" value="RECEPTOR-LIKE SERINE/THREONINE-PROTEIN KINASE SD1-8"/>
    <property type="match status" value="1"/>
</dbReference>
<feature type="transmembrane region" description="Helical" evidence="11">
    <location>
        <begin position="160"/>
        <end position="184"/>
    </location>
</feature>
<feature type="domain" description="Gnk2-homologous" evidence="13">
    <location>
        <begin position="1"/>
        <end position="77"/>
    </location>
</feature>
<keyword evidence="2" id="KW-0723">Serine/threonine-protein kinase</keyword>
<protein>
    <recommendedName>
        <fullName evidence="1">non-specific serine/threonine protein kinase</fullName>
        <ecNumber evidence="1">2.7.11.1</ecNumber>
    </recommendedName>
</protein>
<dbReference type="GO" id="GO:0005524">
    <property type="term" value="F:ATP binding"/>
    <property type="evidence" value="ECO:0007669"/>
    <property type="project" value="UniProtKB-KW"/>
</dbReference>
<evidence type="ECO:0000256" key="2">
    <source>
        <dbReference type="ARBA" id="ARBA00022527"/>
    </source>
</evidence>
<gene>
    <name evidence="14" type="ORF">CIPAW_09G146200</name>
</gene>
<keyword evidence="4" id="KW-0547">Nucleotide-binding</keyword>
<keyword evidence="6" id="KW-0067">ATP-binding</keyword>
<dbReference type="GO" id="GO:0004674">
    <property type="term" value="F:protein serine/threonine kinase activity"/>
    <property type="evidence" value="ECO:0007669"/>
    <property type="project" value="UniProtKB-KW"/>
</dbReference>
<keyword evidence="5" id="KW-0418">Kinase</keyword>
<dbReference type="PANTHER" id="PTHR27002:SF1073">
    <property type="entry name" value="CYSTEINE-RICH RECEPTOR-LIKE PROTEIN KINASE 29"/>
    <property type="match status" value="1"/>
</dbReference>